<organism evidence="1 2">
    <name type="scientific">Porites lobata</name>
    <dbReference type="NCBI Taxonomy" id="104759"/>
    <lineage>
        <taxon>Eukaryota</taxon>
        <taxon>Metazoa</taxon>
        <taxon>Cnidaria</taxon>
        <taxon>Anthozoa</taxon>
        <taxon>Hexacorallia</taxon>
        <taxon>Scleractinia</taxon>
        <taxon>Fungiina</taxon>
        <taxon>Poritidae</taxon>
        <taxon>Porites</taxon>
    </lineage>
</organism>
<proteinExistence type="predicted"/>
<name>A0ABN8QDG0_9CNID</name>
<dbReference type="Proteomes" id="UP001159405">
    <property type="component" value="Unassembled WGS sequence"/>
</dbReference>
<accession>A0ABN8QDG0</accession>
<keyword evidence="2" id="KW-1185">Reference proteome</keyword>
<comment type="caution">
    <text evidence="1">The sequence shown here is derived from an EMBL/GenBank/DDBJ whole genome shotgun (WGS) entry which is preliminary data.</text>
</comment>
<dbReference type="EMBL" id="CALNXK010000115">
    <property type="protein sequence ID" value="CAH3160061.1"/>
    <property type="molecule type" value="Genomic_DNA"/>
</dbReference>
<evidence type="ECO:0000313" key="1">
    <source>
        <dbReference type="EMBL" id="CAH3160061.1"/>
    </source>
</evidence>
<reference evidence="1 2" key="1">
    <citation type="submission" date="2022-05" db="EMBL/GenBank/DDBJ databases">
        <authorList>
            <consortium name="Genoscope - CEA"/>
            <person name="William W."/>
        </authorList>
    </citation>
    <scope>NUCLEOTIDE SEQUENCE [LARGE SCALE GENOMIC DNA]</scope>
</reference>
<evidence type="ECO:0000313" key="2">
    <source>
        <dbReference type="Proteomes" id="UP001159405"/>
    </source>
</evidence>
<sequence>MFHESSEHIYPKCQKNGGLNIPRKYNIDSFGSTSYSIDFAKKEGRPALPRPCSVTRRNRPHPSQNFLNWRIPSKPMPGQKVNDASKAFLYLSDVETRQRFYDDYVGRFNSEKTGKLYQDVCCLVPRYPTRPKVTQQPIFQGKNNVKAVPSSRPKCIMTPLCMSKDVGQTYDSLVSQASSEERLIVESCLDAGDRGYLGKSLAHAIRPEAIPAIHRWLKHQNGTDRGVAVDFLNKLSRGTNQGGLETDRKYYRLQQICVDNKTSQEVSRAGRNAIMDQVRQMLINEPGPTERRRPIKVPLLKKNKKTSRFPMCPPRGFVINKNALFMQPHRCLPRHFEIHPEFHGITTK</sequence>
<protein>
    <submittedName>
        <fullName evidence="1">Uncharacterized protein</fullName>
    </submittedName>
</protein>
<gene>
    <name evidence="1" type="ORF">PLOB_00003908</name>
</gene>